<comment type="caution">
    <text evidence="9">The sequence shown here is derived from an EMBL/GenBank/DDBJ whole genome shotgun (WGS) entry which is preliminary data.</text>
</comment>
<keyword evidence="6" id="KW-0967">Endosome</keyword>
<keyword evidence="7" id="KW-0653">Protein transport</keyword>
<accession>A0AA91Q2L0</accession>
<sequence>MDRIGADREAYLRLGQTLTKKHSDELSTQLAVYQSALVNFARDHGETIKNNPEFSRKFTQMCHSIGVDTLEVMLFSESQKKKGDNFYLGLAVRVVEICEETRDINGGLISLKELHSRLQENSSAPVTASEEDIVKSLAYLGSEGNGYELMDINRRKWIRSTGSSEKGSISTNQKKVYELCEFMGGYVTHRLLRDNFNWDAARSKTVIDEMISNGFLWIDNQGPNGEKQYWEPSWIST</sequence>
<gene>
    <name evidence="9" type="ORF">A9F13_04g02618</name>
</gene>
<dbReference type="Pfam" id="PF04157">
    <property type="entry name" value="EAP30"/>
    <property type="match status" value="1"/>
</dbReference>
<keyword evidence="5" id="KW-0963">Cytoplasm</keyword>
<evidence type="ECO:0000313" key="9">
    <source>
        <dbReference type="EMBL" id="OVF09761.1"/>
    </source>
</evidence>
<evidence type="ECO:0000256" key="8">
    <source>
        <dbReference type="ARBA" id="ARBA00023136"/>
    </source>
</evidence>
<reference evidence="9 10" key="1">
    <citation type="submission" date="2017-04" db="EMBL/GenBank/DDBJ databases">
        <title>Draft genome of the yeast Clavispora lusitaniae type strain CBS 6936.</title>
        <authorList>
            <person name="Durrens P."/>
            <person name="Klopp C."/>
            <person name="Biteau N."/>
            <person name="Fitton-Ouhabi V."/>
            <person name="Dementhon K."/>
            <person name="Accoceberry I."/>
            <person name="Sherman D.J."/>
            <person name="Noel T."/>
        </authorList>
    </citation>
    <scope>NUCLEOTIDE SEQUENCE [LARGE SCALE GENOMIC DNA]</scope>
    <source>
        <strain evidence="9 10">CBS 6936</strain>
    </source>
</reference>
<evidence type="ECO:0000313" key="10">
    <source>
        <dbReference type="Proteomes" id="UP000195602"/>
    </source>
</evidence>
<dbReference type="OMA" id="QIVEVCM"/>
<evidence type="ECO:0000256" key="5">
    <source>
        <dbReference type="ARBA" id="ARBA00022490"/>
    </source>
</evidence>
<dbReference type="FunFam" id="1.10.10.10:FF:000397">
    <property type="entry name" value="Vacuolar-sorting protein SNF8"/>
    <property type="match status" value="1"/>
</dbReference>
<dbReference type="InterPro" id="IPR036390">
    <property type="entry name" value="WH_DNA-bd_sf"/>
</dbReference>
<organism evidence="9 10">
    <name type="scientific">Clavispora lusitaniae</name>
    <name type="common">Candida lusitaniae</name>
    <dbReference type="NCBI Taxonomy" id="36911"/>
    <lineage>
        <taxon>Eukaryota</taxon>
        <taxon>Fungi</taxon>
        <taxon>Dikarya</taxon>
        <taxon>Ascomycota</taxon>
        <taxon>Saccharomycotina</taxon>
        <taxon>Pichiomycetes</taxon>
        <taxon>Metschnikowiaceae</taxon>
        <taxon>Clavispora</taxon>
    </lineage>
</organism>
<comment type="subcellular location">
    <subcellularLocation>
        <location evidence="2">Cytoplasm</location>
    </subcellularLocation>
    <subcellularLocation>
        <location evidence="1">Endosome membrane</location>
        <topology evidence="1">Peripheral membrane protein</topology>
    </subcellularLocation>
</comment>
<dbReference type="Gene3D" id="1.10.10.10">
    <property type="entry name" value="Winged helix-like DNA-binding domain superfamily/Winged helix DNA-binding domain"/>
    <property type="match status" value="2"/>
</dbReference>
<protein>
    <submittedName>
        <fullName evidence="9">Vacuolar-sorting protein</fullName>
    </submittedName>
</protein>
<dbReference type="PANTHER" id="PTHR12806">
    <property type="entry name" value="EAP30 SUBUNIT OF ELL COMPLEX"/>
    <property type="match status" value="1"/>
</dbReference>
<dbReference type="SUPFAM" id="SSF46785">
    <property type="entry name" value="Winged helix' DNA-binding domain"/>
    <property type="match status" value="2"/>
</dbReference>
<dbReference type="InterPro" id="IPR036388">
    <property type="entry name" value="WH-like_DNA-bd_sf"/>
</dbReference>
<dbReference type="KEGG" id="clus:A9F13_04g02618"/>
<dbReference type="GO" id="GO:0000742">
    <property type="term" value="P:karyogamy involved in conjugation with cellular fusion"/>
    <property type="evidence" value="ECO:0007669"/>
    <property type="project" value="EnsemblFungi"/>
</dbReference>
<evidence type="ECO:0000256" key="7">
    <source>
        <dbReference type="ARBA" id="ARBA00022927"/>
    </source>
</evidence>
<keyword evidence="8" id="KW-0472">Membrane</keyword>
<name>A0AA91Q2L0_CLALS</name>
<dbReference type="GO" id="GO:1904669">
    <property type="term" value="P:ATP export"/>
    <property type="evidence" value="ECO:0007669"/>
    <property type="project" value="EnsemblFungi"/>
</dbReference>
<evidence type="ECO:0000256" key="6">
    <source>
        <dbReference type="ARBA" id="ARBA00022753"/>
    </source>
</evidence>
<dbReference type="GO" id="GO:0043328">
    <property type="term" value="P:protein transport to vacuole involved in ubiquitin-dependent protein catabolic process via the multivesicular body sorting pathway"/>
    <property type="evidence" value="ECO:0007669"/>
    <property type="project" value="EnsemblFungi"/>
</dbReference>
<evidence type="ECO:0000256" key="4">
    <source>
        <dbReference type="ARBA" id="ARBA00022448"/>
    </source>
</evidence>
<dbReference type="GO" id="GO:0000122">
    <property type="term" value="P:negative regulation of transcription by RNA polymerase II"/>
    <property type="evidence" value="ECO:0007669"/>
    <property type="project" value="EnsemblFungi"/>
</dbReference>
<dbReference type="AlphaFoldDB" id="A0AA91Q2L0"/>
<dbReference type="Gene3D" id="6.10.140.180">
    <property type="match status" value="1"/>
</dbReference>
<dbReference type="GO" id="GO:0000814">
    <property type="term" value="C:ESCRT II complex"/>
    <property type="evidence" value="ECO:0007669"/>
    <property type="project" value="EnsemblFungi"/>
</dbReference>
<dbReference type="Proteomes" id="UP000195602">
    <property type="component" value="Unassembled WGS sequence"/>
</dbReference>
<evidence type="ECO:0000256" key="3">
    <source>
        <dbReference type="ARBA" id="ARBA00009834"/>
    </source>
</evidence>
<dbReference type="EMBL" id="LYUB02000004">
    <property type="protein sequence ID" value="OVF09761.1"/>
    <property type="molecule type" value="Genomic_DNA"/>
</dbReference>
<comment type="similarity">
    <text evidence="3">Belongs to the SNF8 family.</text>
</comment>
<evidence type="ECO:0000256" key="1">
    <source>
        <dbReference type="ARBA" id="ARBA00004481"/>
    </source>
</evidence>
<dbReference type="GO" id="GO:0016604">
    <property type="term" value="C:nuclear body"/>
    <property type="evidence" value="ECO:0007669"/>
    <property type="project" value="EnsemblFungi"/>
</dbReference>
<evidence type="ECO:0000256" key="2">
    <source>
        <dbReference type="ARBA" id="ARBA00004496"/>
    </source>
</evidence>
<dbReference type="GO" id="GO:0006623">
    <property type="term" value="P:protein targeting to vacuole"/>
    <property type="evidence" value="ECO:0007669"/>
    <property type="project" value="EnsemblFungi"/>
</dbReference>
<keyword evidence="4" id="KW-0813">Transport</keyword>
<proteinExistence type="inferred from homology"/>
<dbReference type="InterPro" id="IPR016689">
    <property type="entry name" value="ESCRT-2_cplx_Snf8"/>
</dbReference>
<dbReference type="InterPro" id="IPR040608">
    <property type="entry name" value="Snf8/Vps36"/>
</dbReference>
<dbReference type="PANTHER" id="PTHR12806:SF0">
    <property type="entry name" value="VACUOLAR-SORTING PROTEIN SNF8"/>
    <property type="match status" value="1"/>
</dbReference>